<accession>A0A8S1NBN3</accession>
<name>A0A8S1NBN3_9CILI</name>
<proteinExistence type="predicted"/>
<dbReference type="Proteomes" id="UP000692954">
    <property type="component" value="Unassembled WGS sequence"/>
</dbReference>
<evidence type="ECO:0000313" key="1">
    <source>
        <dbReference type="EMBL" id="CAD8090417.1"/>
    </source>
</evidence>
<comment type="caution">
    <text evidence="1">The sequence shown here is derived from an EMBL/GenBank/DDBJ whole genome shotgun (WGS) entry which is preliminary data.</text>
</comment>
<reference evidence="1" key="1">
    <citation type="submission" date="2021-01" db="EMBL/GenBank/DDBJ databases">
        <authorList>
            <consortium name="Genoscope - CEA"/>
            <person name="William W."/>
        </authorList>
    </citation>
    <scope>NUCLEOTIDE SEQUENCE</scope>
</reference>
<keyword evidence="2" id="KW-1185">Reference proteome</keyword>
<dbReference type="EMBL" id="CAJJDN010000056">
    <property type="protein sequence ID" value="CAD8090417.1"/>
    <property type="molecule type" value="Genomic_DNA"/>
</dbReference>
<organism evidence="1 2">
    <name type="scientific">Paramecium sonneborni</name>
    <dbReference type="NCBI Taxonomy" id="65129"/>
    <lineage>
        <taxon>Eukaryota</taxon>
        <taxon>Sar</taxon>
        <taxon>Alveolata</taxon>
        <taxon>Ciliophora</taxon>
        <taxon>Intramacronucleata</taxon>
        <taxon>Oligohymenophorea</taxon>
        <taxon>Peniculida</taxon>
        <taxon>Parameciidae</taxon>
        <taxon>Paramecium</taxon>
    </lineage>
</organism>
<protein>
    <submittedName>
        <fullName evidence="1">Uncharacterized protein</fullName>
    </submittedName>
</protein>
<evidence type="ECO:0000313" key="2">
    <source>
        <dbReference type="Proteomes" id="UP000692954"/>
    </source>
</evidence>
<gene>
    <name evidence="1" type="ORF">PSON_ATCC_30995.1.T0560003</name>
</gene>
<dbReference type="AlphaFoldDB" id="A0A8S1NBN3"/>
<sequence length="86" mass="10147">MAQIQPFSSNRIGRAFPIIQCIQDVYQKKIIYTDIEYIVLGKTKLQIQSELHCRCYFGEYGLKIKIQIHLFLFMKYRLSLQQNATG</sequence>